<dbReference type="SMART" id="SM00487">
    <property type="entry name" value="DEXDc"/>
    <property type="match status" value="1"/>
</dbReference>
<evidence type="ECO:0008006" key="6">
    <source>
        <dbReference type="Google" id="ProtNLM"/>
    </source>
</evidence>
<dbReference type="SMART" id="SM00490">
    <property type="entry name" value="HELICc"/>
    <property type="match status" value="1"/>
</dbReference>
<dbReference type="Proteomes" id="UP000444960">
    <property type="component" value="Unassembled WGS sequence"/>
</dbReference>
<organism evidence="4 5">
    <name type="scientific">Gordonia spumicola</name>
    <dbReference type="NCBI Taxonomy" id="589161"/>
    <lineage>
        <taxon>Bacteria</taxon>
        <taxon>Bacillati</taxon>
        <taxon>Actinomycetota</taxon>
        <taxon>Actinomycetes</taxon>
        <taxon>Mycobacteriales</taxon>
        <taxon>Gordoniaceae</taxon>
        <taxon>Gordonia</taxon>
    </lineage>
</organism>
<dbReference type="Pfam" id="PF00271">
    <property type="entry name" value="Helicase_C"/>
    <property type="match status" value="1"/>
</dbReference>
<dbReference type="InterPro" id="IPR038718">
    <property type="entry name" value="SNF2-like_sf"/>
</dbReference>
<protein>
    <recommendedName>
        <fullName evidence="6">Helicase</fullName>
    </recommendedName>
</protein>
<dbReference type="InterPro" id="IPR000330">
    <property type="entry name" value="SNF2_N"/>
</dbReference>
<dbReference type="Gene3D" id="3.40.50.300">
    <property type="entry name" value="P-loop containing nucleotide triphosphate hydrolases"/>
    <property type="match status" value="1"/>
</dbReference>
<evidence type="ECO:0000313" key="4">
    <source>
        <dbReference type="EMBL" id="GEE03226.1"/>
    </source>
</evidence>
<dbReference type="InterPro" id="IPR049730">
    <property type="entry name" value="SNF2/RAD54-like_C"/>
</dbReference>
<dbReference type="Pfam" id="PF00176">
    <property type="entry name" value="SNF2-rel_dom"/>
    <property type="match status" value="1"/>
</dbReference>
<evidence type="ECO:0000313" key="5">
    <source>
        <dbReference type="Proteomes" id="UP000444960"/>
    </source>
</evidence>
<keyword evidence="5" id="KW-1185">Reference proteome</keyword>
<dbReference type="PANTHER" id="PTHR45629:SF7">
    <property type="entry name" value="DNA EXCISION REPAIR PROTEIN ERCC-6-RELATED"/>
    <property type="match status" value="1"/>
</dbReference>
<dbReference type="PANTHER" id="PTHR45629">
    <property type="entry name" value="SNF2/RAD54 FAMILY MEMBER"/>
    <property type="match status" value="1"/>
</dbReference>
<dbReference type="GO" id="GO:0016787">
    <property type="term" value="F:hydrolase activity"/>
    <property type="evidence" value="ECO:0007669"/>
    <property type="project" value="UniProtKB-KW"/>
</dbReference>
<evidence type="ECO:0000259" key="2">
    <source>
        <dbReference type="PROSITE" id="PS51192"/>
    </source>
</evidence>
<accession>A0A7I9VCY5</accession>
<evidence type="ECO:0000256" key="1">
    <source>
        <dbReference type="ARBA" id="ARBA00022801"/>
    </source>
</evidence>
<dbReference type="Gene3D" id="3.40.50.10810">
    <property type="entry name" value="Tandem AAA-ATPase domain"/>
    <property type="match status" value="1"/>
</dbReference>
<comment type="caution">
    <text evidence="4">The sequence shown here is derived from an EMBL/GenBank/DDBJ whole genome shotgun (WGS) entry which is preliminary data.</text>
</comment>
<sequence>MNATYLTDRHAFAIWTGEEPAPDTPALRIPLPVGFGRDRTLVASAVAHRIVDVADLPDGRSASLTAWRTIRDDPASDERLPASAHAVLNAVGDAVTSEAYARQTFSATVAARADLAARLTADLRPYQLRGISWLDEVCSDGGGVLADEMGLGKTLQAIGHLALRSSGPSLVVGPTGLVTNWLREIRRWAPDSLRAADYRGGPLPDLDADVPTIVVTGYPMLRRHTEALASVPWSRVVFDEAQALKNSRTQVSKAARRLRADATIALTGTPVENSLDELWSLLNLVAPVEFGNRALFRRRYASPILAGSSDAKLRLHDAISGRVLRRTKADVAANLGPKIHSDVECDLSDEQGRLYDAILDRAEDDGFGDGIGRRGAILAALTRLKQVCNHPTLVGAGRPDDLEGRSGKLDVATDIVVTNLENDCPTVVFTQYRETGDLLAAHLGSVLDAPVPFLHGGLSRADRDRIVDDYQAGHGCGVLVASLKAAGTGLTLTRAADVVHFDRWWNPAVEAQATDRVHRIGQDRVVTVTTLTSAGTVEEHIAAMHDRKSALDLDADAGALSLLTDLSDDRLIEVLRRNRQETA</sequence>
<keyword evidence="1" id="KW-0378">Hydrolase</keyword>
<dbReference type="PROSITE" id="PS51192">
    <property type="entry name" value="HELICASE_ATP_BIND_1"/>
    <property type="match status" value="1"/>
</dbReference>
<gene>
    <name evidence="4" type="ORF">nbrc107696_36720</name>
</gene>
<dbReference type="AlphaFoldDB" id="A0A7I9VCY5"/>
<dbReference type="InterPro" id="IPR027417">
    <property type="entry name" value="P-loop_NTPase"/>
</dbReference>
<dbReference type="PROSITE" id="PS51194">
    <property type="entry name" value="HELICASE_CTER"/>
    <property type="match status" value="1"/>
</dbReference>
<name>A0A7I9VCY5_9ACTN</name>
<reference evidence="5" key="1">
    <citation type="submission" date="2019-06" db="EMBL/GenBank/DDBJ databases">
        <title>Gordonia isolated from sludge of a wastewater treatment plant.</title>
        <authorList>
            <person name="Tamura T."/>
            <person name="Aoyama K."/>
            <person name="Kang Y."/>
            <person name="Saito S."/>
            <person name="Akiyama N."/>
            <person name="Yazawa K."/>
            <person name="Gonoi T."/>
            <person name="Mikami Y."/>
        </authorList>
    </citation>
    <scope>NUCLEOTIDE SEQUENCE [LARGE SCALE GENOMIC DNA]</scope>
    <source>
        <strain evidence="5">NBRC 107696</strain>
    </source>
</reference>
<dbReference type="InterPro" id="IPR001650">
    <property type="entry name" value="Helicase_C-like"/>
</dbReference>
<dbReference type="EMBL" id="BJOV01000005">
    <property type="protein sequence ID" value="GEE03226.1"/>
    <property type="molecule type" value="Genomic_DNA"/>
</dbReference>
<proteinExistence type="predicted"/>
<dbReference type="SUPFAM" id="SSF52540">
    <property type="entry name" value="P-loop containing nucleoside triphosphate hydrolases"/>
    <property type="match status" value="2"/>
</dbReference>
<feature type="domain" description="Helicase ATP-binding" evidence="2">
    <location>
        <begin position="134"/>
        <end position="288"/>
    </location>
</feature>
<dbReference type="CDD" id="cd18793">
    <property type="entry name" value="SF2_C_SNF"/>
    <property type="match status" value="1"/>
</dbReference>
<feature type="domain" description="Helicase C-terminal" evidence="3">
    <location>
        <begin position="412"/>
        <end position="567"/>
    </location>
</feature>
<evidence type="ECO:0000259" key="3">
    <source>
        <dbReference type="PROSITE" id="PS51194"/>
    </source>
</evidence>
<dbReference type="InterPro" id="IPR050496">
    <property type="entry name" value="SNF2_RAD54_helicase_repair"/>
</dbReference>
<dbReference type="GO" id="GO:0005524">
    <property type="term" value="F:ATP binding"/>
    <property type="evidence" value="ECO:0007669"/>
    <property type="project" value="InterPro"/>
</dbReference>
<dbReference type="InterPro" id="IPR014001">
    <property type="entry name" value="Helicase_ATP-bd"/>
</dbReference>